<name>A0ABV8C5R0_9PSEU</name>
<proteinExistence type="predicted"/>
<keyword evidence="5" id="KW-1185">Reference proteome</keyword>
<dbReference type="EMBL" id="JBHRZI010000036">
    <property type="protein sequence ID" value="MFC3897335.1"/>
    <property type="molecule type" value="Genomic_DNA"/>
</dbReference>
<dbReference type="InterPro" id="IPR000182">
    <property type="entry name" value="GNAT_dom"/>
</dbReference>
<feature type="domain" description="N-acetyltransferase" evidence="3">
    <location>
        <begin position="7"/>
        <end position="146"/>
    </location>
</feature>
<dbReference type="PROSITE" id="PS51186">
    <property type="entry name" value="GNAT"/>
    <property type="match status" value="1"/>
</dbReference>
<evidence type="ECO:0000313" key="5">
    <source>
        <dbReference type="Proteomes" id="UP001595690"/>
    </source>
</evidence>
<evidence type="ECO:0000313" key="4">
    <source>
        <dbReference type="EMBL" id="MFC3897335.1"/>
    </source>
</evidence>
<dbReference type="InterPro" id="IPR050832">
    <property type="entry name" value="Bact_Acetyltransf"/>
</dbReference>
<keyword evidence="2" id="KW-0012">Acyltransferase</keyword>
<evidence type="ECO:0000256" key="1">
    <source>
        <dbReference type="ARBA" id="ARBA00022679"/>
    </source>
</evidence>
<protein>
    <submittedName>
        <fullName evidence="4">GNAT family N-acetyltransferase</fullName>
    </submittedName>
</protein>
<dbReference type="CDD" id="cd04301">
    <property type="entry name" value="NAT_SF"/>
    <property type="match status" value="1"/>
</dbReference>
<gene>
    <name evidence="4" type="ORF">ACFOWZ_38150</name>
</gene>
<dbReference type="InterPro" id="IPR016181">
    <property type="entry name" value="Acyl_CoA_acyltransferase"/>
</dbReference>
<dbReference type="Gene3D" id="3.40.630.30">
    <property type="match status" value="1"/>
</dbReference>
<dbReference type="Pfam" id="PF00583">
    <property type="entry name" value="Acetyltransf_1"/>
    <property type="match status" value="1"/>
</dbReference>
<evidence type="ECO:0000259" key="3">
    <source>
        <dbReference type="PROSITE" id="PS51186"/>
    </source>
</evidence>
<dbReference type="PANTHER" id="PTHR43877">
    <property type="entry name" value="AMINOALKYLPHOSPHONATE N-ACETYLTRANSFERASE-RELATED-RELATED"/>
    <property type="match status" value="1"/>
</dbReference>
<evidence type="ECO:0000256" key="2">
    <source>
        <dbReference type="ARBA" id="ARBA00023315"/>
    </source>
</evidence>
<accession>A0ABV8C5R0</accession>
<sequence length="146" mass="16444">MTTQHTINVAELQGEDTALAYEALRELRPHLTSVEDFVEIVRTQRREGYRLVGSFDASGRVVAVAGFRHMTNLYSGPHLYIDDLSTLPSARKQGHAGALLRWVDEEARRLGCAEVHLDSGVQRHDAHRLYLTSGYVIPAHHFAKRL</sequence>
<reference evidence="5" key="1">
    <citation type="journal article" date="2019" name="Int. J. Syst. Evol. Microbiol.">
        <title>The Global Catalogue of Microorganisms (GCM) 10K type strain sequencing project: providing services to taxonomists for standard genome sequencing and annotation.</title>
        <authorList>
            <consortium name="The Broad Institute Genomics Platform"/>
            <consortium name="The Broad Institute Genome Sequencing Center for Infectious Disease"/>
            <person name="Wu L."/>
            <person name="Ma J."/>
        </authorList>
    </citation>
    <scope>NUCLEOTIDE SEQUENCE [LARGE SCALE GENOMIC DNA]</scope>
    <source>
        <strain evidence="5">CGMCC 4.7405</strain>
    </source>
</reference>
<dbReference type="Proteomes" id="UP001595690">
    <property type="component" value="Unassembled WGS sequence"/>
</dbReference>
<dbReference type="PANTHER" id="PTHR43877:SF2">
    <property type="entry name" value="AMINOALKYLPHOSPHONATE N-ACETYLTRANSFERASE-RELATED"/>
    <property type="match status" value="1"/>
</dbReference>
<keyword evidence="1" id="KW-0808">Transferase</keyword>
<comment type="caution">
    <text evidence="4">The sequence shown here is derived from an EMBL/GenBank/DDBJ whole genome shotgun (WGS) entry which is preliminary data.</text>
</comment>
<dbReference type="RefSeq" id="WP_382378824.1">
    <property type="nucleotide sequence ID" value="NZ_JBHRZI010000036.1"/>
</dbReference>
<dbReference type="SUPFAM" id="SSF55729">
    <property type="entry name" value="Acyl-CoA N-acyltransferases (Nat)"/>
    <property type="match status" value="1"/>
</dbReference>
<organism evidence="4 5">
    <name type="scientific">Lentzea rhizosphaerae</name>
    <dbReference type="NCBI Taxonomy" id="2041025"/>
    <lineage>
        <taxon>Bacteria</taxon>
        <taxon>Bacillati</taxon>
        <taxon>Actinomycetota</taxon>
        <taxon>Actinomycetes</taxon>
        <taxon>Pseudonocardiales</taxon>
        <taxon>Pseudonocardiaceae</taxon>
        <taxon>Lentzea</taxon>
    </lineage>
</organism>